<dbReference type="EMBL" id="JAZGQO010000002">
    <property type="protein sequence ID" value="KAK6191766.1"/>
    <property type="molecule type" value="Genomic_DNA"/>
</dbReference>
<dbReference type="InterPro" id="IPR036508">
    <property type="entry name" value="Chitin-bd_dom_sf"/>
</dbReference>
<dbReference type="GO" id="GO:0008061">
    <property type="term" value="F:chitin binding"/>
    <property type="evidence" value="ECO:0007669"/>
    <property type="project" value="InterPro"/>
</dbReference>
<comment type="caution">
    <text evidence="2">The sequence shown here is derived from an EMBL/GenBank/DDBJ whole genome shotgun (WGS) entry which is preliminary data.</text>
</comment>
<dbReference type="PROSITE" id="PS50940">
    <property type="entry name" value="CHIT_BIND_II"/>
    <property type="match status" value="3"/>
</dbReference>
<dbReference type="GO" id="GO:0005576">
    <property type="term" value="C:extracellular region"/>
    <property type="evidence" value="ECO:0007669"/>
    <property type="project" value="InterPro"/>
</dbReference>
<dbReference type="SUPFAM" id="SSF57625">
    <property type="entry name" value="Invertebrate chitin-binding proteins"/>
    <property type="match status" value="3"/>
</dbReference>
<proteinExistence type="predicted"/>
<name>A0AAN8QF40_PATCE</name>
<gene>
    <name evidence="2" type="ORF">SNE40_003368</name>
</gene>
<accession>A0AAN8QF40</accession>
<dbReference type="SMART" id="SM00494">
    <property type="entry name" value="ChtBD2"/>
    <property type="match status" value="3"/>
</dbReference>
<feature type="domain" description="Chitin-binding type-2" evidence="1">
    <location>
        <begin position="154"/>
        <end position="224"/>
    </location>
</feature>
<dbReference type="InterPro" id="IPR002557">
    <property type="entry name" value="Chitin-bd_dom"/>
</dbReference>
<evidence type="ECO:0000313" key="3">
    <source>
        <dbReference type="Proteomes" id="UP001347796"/>
    </source>
</evidence>
<keyword evidence="3" id="KW-1185">Reference proteome</keyword>
<feature type="domain" description="Chitin-binding type-2" evidence="1">
    <location>
        <begin position="92"/>
        <end position="152"/>
    </location>
</feature>
<dbReference type="AlphaFoldDB" id="A0AAN8QF40"/>
<protein>
    <recommendedName>
        <fullName evidence="1">Chitin-binding type-2 domain-containing protein</fullName>
    </recommendedName>
</protein>
<dbReference type="Proteomes" id="UP001347796">
    <property type="component" value="Unassembled WGS sequence"/>
</dbReference>
<reference evidence="2 3" key="1">
    <citation type="submission" date="2024-01" db="EMBL/GenBank/DDBJ databases">
        <title>The genome of the rayed Mediterranean limpet Patella caerulea (Linnaeus, 1758).</title>
        <authorList>
            <person name="Anh-Thu Weber A."/>
            <person name="Halstead-Nussloch G."/>
        </authorList>
    </citation>
    <scope>NUCLEOTIDE SEQUENCE [LARGE SCALE GENOMIC DNA]</scope>
    <source>
        <strain evidence="2">AATW-2023a</strain>
        <tissue evidence="2">Whole specimen</tissue>
    </source>
</reference>
<evidence type="ECO:0000259" key="1">
    <source>
        <dbReference type="PROSITE" id="PS50940"/>
    </source>
</evidence>
<dbReference type="Gene3D" id="2.170.140.10">
    <property type="entry name" value="Chitin binding domain"/>
    <property type="match status" value="2"/>
</dbReference>
<sequence length="228" mass="25865">MELFSEIVIFVVISLGTIEVGAITLCENYRDFTLIRGVSCNTYLFCFLGKPFRQGWCYLGTGFDPILKRCTWQAFIQCEKEVQEKQNQLNNIFVCPGSLSEAFYPNYTGGCPTKKYLQCNNGVLTKKTCNTGMFYNDGIDSCDSYTKIPCDVRNALCPQDLIHGIYADYSSGCPPNKYFVCLGYFDEAAQTTFTYKSEYTCPDGLYYNEGIKSCDFIQNIPCQHNIKN</sequence>
<feature type="domain" description="Chitin-binding type-2" evidence="1">
    <location>
        <begin position="23"/>
        <end position="80"/>
    </location>
</feature>
<dbReference type="Pfam" id="PF01607">
    <property type="entry name" value="CBM_14"/>
    <property type="match status" value="3"/>
</dbReference>
<organism evidence="2 3">
    <name type="scientific">Patella caerulea</name>
    <name type="common">Rayed Mediterranean limpet</name>
    <dbReference type="NCBI Taxonomy" id="87958"/>
    <lineage>
        <taxon>Eukaryota</taxon>
        <taxon>Metazoa</taxon>
        <taxon>Spiralia</taxon>
        <taxon>Lophotrochozoa</taxon>
        <taxon>Mollusca</taxon>
        <taxon>Gastropoda</taxon>
        <taxon>Patellogastropoda</taxon>
        <taxon>Patelloidea</taxon>
        <taxon>Patellidae</taxon>
        <taxon>Patella</taxon>
    </lineage>
</organism>
<evidence type="ECO:0000313" key="2">
    <source>
        <dbReference type="EMBL" id="KAK6191766.1"/>
    </source>
</evidence>